<comment type="similarity">
    <text evidence="1">Belongs to the AfsR/DnrI/RedD regulatory family.</text>
</comment>
<dbReference type="SUPFAM" id="SSF48452">
    <property type="entry name" value="TPR-like"/>
    <property type="match status" value="2"/>
</dbReference>
<dbReference type="GO" id="GO:0016887">
    <property type="term" value="F:ATP hydrolysis activity"/>
    <property type="evidence" value="ECO:0007669"/>
    <property type="project" value="InterPro"/>
</dbReference>
<dbReference type="Pfam" id="PF13401">
    <property type="entry name" value="AAA_22"/>
    <property type="match status" value="1"/>
</dbReference>
<feature type="domain" description="Bacterial transcriptional activator" evidence="5">
    <location>
        <begin position="98"/>
        <end position="242"/>
    </location>
</feature>
<evidence type="ECO:0000259" key="4">
    <source>
        <dbReference type="SMART" id="SM00862"/>
    </source>
</evidence>
<dbReference type="Pfam" id="PF03704">
    <property type="entry name" value="BTAD"/>
    <property type="match status" value="1"/>
</dbReference>
<dbReference type="GO" id="GO:0006355">
    <property type="term" value="P:regulation of DNA-templated transcription"/>
    <property type="evidence" value="ECO:0007669"/>
    <property type="project" value="InterPro"/>
</dbReference>
<organism evidence="6 7">
    <name type="scientific">Arthrobacter livingstonensis</name>
    <dbReference type="NCBI Taxonomy" id="670078"/>
    <lineage>
        <taxon>Bacteria</taxon>
        <taxon>Bacillati</taxon>
        <taxon>Actinomycetota</taxon>
        <taxon>Actinomycetes</taxon>
        <taxon>Micrococcales</taxon>
        <taxon>Micrococcaceae</taxon>
        <taxon>Arthrobacter</taxon>
    </lineage>
</organism>
<dbReference type="SMART" id="SM01043">
    <property type="entry name" value="BTAD"/>
    <property type="match status" value="1"/>
</dbReference>
<dbReference type="InterPro" id="IPR005158">
    <property type="entry name" value="BTAD"/>
</dbReference>
<evidence type="ECO:0000256" key="2">
    <source>
        <dbReference type="ARBA" id="ARBA00023125"/>
    </source>
</evidence>
<dbReference type="PRINTS" id="PR00364">
    <property type="entry name" value="DISEASERSIST"/>
</dbReference>
<feature type="region of interest" description="Disordered" evidence="3">
    <location>
        <begin position="244"/>
        <end position="272"/>
    </location>
</feature>
<reference evidence="6 7" key="1">
    <citation type="submission" date="2018-05" db="EMBL/GenBank/DDBJ databases">
        <title>Genetic diversity of glacier-inhabiting Cryobacterium bacteria in China and description of Cryobacterium mengkeensis sp. nov. and Arthrobacter glacialis sp. nov.</title>
        <authorList>
            <person name="Liu Q."/>
            <person name="Xin Y.-H."/>
        </authorList>
    </citation>
    <scope>NUCLEOTIDE SEQUENCE [LARGE SCALE GENOMIC DNA]</scope>
    <source>
        <strain evidence="6 7">LI2</strain>
    </source>
</reference>
<dbReference type="GO" id="GO:0000160">
    <property type="term" value="P:phosphorelay signal transduction system"/>
    <property type="evidence" value="ECO:0007669"/>
    <property type="project" value="InterPro"/>
</dbReference>
<dbReference type="SUPFAM" id="SSF52540">
    <property type="entry name" value="P-loop containing nucleoside triphosphate hydrolases"/>
    <property type="match status" value="1"/>
</dbReference>
<dbReference type="PANTHER" id="PTHR47691:SF3">
    <property type="entry name" value="HTH-TYPE TRANSCRIPTIONAL REGULATOR RV0890C-RELATED"/>
    <property type="match status" value="1"/>
</dbReference>
<evidence type="ECO:0000259" key="5">
    <source>
        <dbReference type="SMART" id="SM01043"/>
    </source>
</evidence>
<protein>
    <recommendedName>
        <fullName evidence="8">Transcriptional regulator</fullName>
    </recommendedName>
</protein>
<name>A0A2V5L7P0_9MICC</name>
<dbReference type="RefSeq" id="WP_110502242.1">
    <property type="nucleotide sequence ID" value="NZ_QJVD01000022.1"/>
</dbReference>
<dbReference type="InterPro" id="IPR036388">
    <property type="entry name" value="WH-like_DNA-bd_sf"/>
</dbReference>
<dbReference type="SUPFAM" id="SSF46894">
    <property type="entry name" value="C-terminal effector domain of the bipartite response regulators"/>
    <property type="match status" value="1"/>
</dbReference>
<dbReference type="AlphaFoldDB" id="A0A2V5L7P0"/>
<feature type="domain" description="OmpR/PhoB-type" evidence="4">
    <location>
        <begin position="21"/>
        <end position="91"/>
    </location>
</feature>
<keyword evidence="2" id="KW-0238">DNA-binding</keyword>
<dbReference type="EMBL" id="QJVD01000022">
    <property type="protein sequence ID" value="PYI65623.1"/>
    <property type="molecule type" value="Genomic_DNA"/>
</dbReference>
<dbReference type="InterPro" id="IPR016032">
    <property type="entry name" value="Sig_transdc_resp-reg_C-effctor"/>
</dbReference>
<dbReference type="InterPro" id="IPR027417">
    <property type="entry name" value="P-loop_NTPase"/>
</dbReference>
<dbReference type="Proteomes" id="UP000247832">
    <property type="component" value="Unassembled WGS sequence"/>
</dbReference>
<evidence type="ECO:0000256" key="1">
    <source>
        <dbReference type="ARBA" id="ARBA00005820"/>
    </source>
</evidence>
<dbReference type="OrthoDB" id="3691954at2"/>
<evidence type="ECO:0008006" key="8">
    <source>
        <dbReference type="Google" id="ProtNLM"/>
    </source>
</evidence>
<sequence length="1119" mass="117223">MTSAPAAGIGLRLFGDVSVDGKSLPGRRAKALLLALAMAKGRAVAPASLIDEVWGLDAPANAATALHTMVSRIRSGHSRELITSSSAGYALGMPTRTIDYWAARNLLDDARASLAHAPGTSLELLGNAAALTDGEPAAGTAASPALDDFTVRAGQLRGSMDKTLAEALLATGRPADAAALLQPLLAAGPMDEPLHGLYFRALSASGQANTALAGYDQLSRRLRRELGTGPSPVLQQLHAGLLRETDDAGTPPSSDIAPAAVPREAGAGRGAHSFGIRSAPNELVGRTGDLAAVGTLLRSSRLTTILGTGGLGKTRMALELANRAAGEGKSVIVLELAGIRTSDDIWLALAEGAGIREARSSRTLQDGRLGQDLRSRTLARLSAGQVLLVVDNCEHLVGQVAAVIAEILAACPDASVLATSRAPLSIAGESVYQLQPLATGGPSDTAVPAAVELFTRRAMAARGSVRLDPAVVRNLCEHLDGLPLAIELAAARVRMMSVEDIARRLTAGMDQLVNTDRSAPARHRSLTAVINWSWELLTDTEHTVMRRLSCFPSGFSLGAACATAACLPDPGLAENSPTNGAALTLASEDVEAAVEALVNQSLVLSEEDPSTGTVRFRMLETVREYAAAQLAAMQETAAVEAALTGWAVEFSLQALSDSAGSAQLATLRRTTAEQENLLHALRSAMAAGGPGSADRVYAIFGLLASYWSQRGMHSEVYEFAGTILAATKDYIPSARTADAAVFSLSTLALTTMVFNLRQGAAVRSRLRRIVAAALPLAPRNNAMAQVILAIGNDARVVGLLAELRMDPRDDVAALALLMSGVWAENMAEPEQAVRYAEKSFRLSEKLQDTWSAGSAADNAAELYSQGAQPGPAVKWARLAAERMALVGAWPDVASATLTLALNLAALGDPDAAEAALHRLHAMDPGESRTELAAMETVAAAEIQLARGHDAEGLRLYRSVQSQRRAERSNGPMGQILQAARICAEVLYNSGVADTDATVGDVGRLRRSVIASRRRSPRFMDMPVLGTLSLAVGAWHARLAAPGTRRAGVGLELMVLAGILKGRQDETVLVRKRHNAAARDRHGAAALTEVEAAVAANVRDPARAVERVLELLSDPSLRES</sequence>
<dbReference type="SMART" id="SM00862">
    <property type="entry name" value="Trans_reg_C"/>
    <property type="match status" value="1"/>
</dbReference>
<dbReference type="InterPro" id="IPR049945">
    <property type="entry name" value="AAA_22"/>
</dbReference>
<keyword evidence="7" id="KW-1185">Reference proteome</keyword>
<dbReference type="GO" id="GO:0003677">
    <property type="term" value="F:DNA binding"/>
    <property type="evidence" value="ECO:0007669"/>
    <property type="project" value="UniProtKB-KW"/>
</dbReference>
<proteinExistence type="inferred from homology"/>
<dbReference type="Gene3D" id="1.10.10.10">
    <property type="entry name" value="Winged helix-like DNA-binding domain superfamily/Winged helix DNA-binding domain"/>
    <property type="match status" value="1"/>
</dbReference>
<comment type="caution">
    <text evidence="6">The sequence shown here is derived from an EMBL/GenBank/DDBJ whole genome shotgun (WGS) entry which is preliminary data.</text>
</comment>
<evidence type="ECO:0000256" key="3">
    <source>
        <dbReference type="SAM" id="MobiDB-lite"/>
    </source>
</evidence>
<evidence type="ECO:0000313" key="6">
    <source>
        <dbReference type="EMBL" id="PYI65623.1"/>
    </source>
</evidence>
<dbReference type="Gene3D" id="1.25.40.10">
    <property type="entry name" value="Tetratricopeptide repeat domain"/>
    <property type="match status" value="2"/>
</dbReference>
<dbReference type="PANTHER" id="PTHR47691">
    <property type="entry name" value="REGULATOR-RELATED"/>
    <property type="match status" value="1"/>
</dbReference>
<dbReference type="InterPro" id="IPR011990">
    <property type="entry name" value="TPR-like_helical_dom_sf"/>
</dbReference>
<accession>A0A2V5L7P0</accession>
<evidence type="ECO:0000313" key="7">
    <source>
        <dbReference type="Proteomes" id="UP000247832"/>
    </source>
</evidence>
<dbReference type="Gene3D" id="3.40.50.300">
    <property type="entry name" value="P-loop containing nucleotide triphosphate hydrolases"/>
    <property type="match status" value="1"/>
</dbReference>
<dbReference type="InterPro" id="IPR001867">
    <property type="entry name" value="OmpR/PhoB-type_DNA-bd"/>
</dbReference>
<gene>
    <name evidence="6" type="ORF">CVV68_17245</name>
</gene>